<dbReference type="PANTHER" id="PTHR19303">
    <property type="entry name" value="TRANSPOSON"/>
    <property type="match status" value="1"/>
</dbReference>
<dbReference type="GO" id="GO:0003677">
    <property type="term" value="F:DNA binding"/>
    <property type="evidence" value="ECO:0007669"/>
    <property type="project" value="UniProtKB-KW"/>
</dbReference>
<protein>
    <recommendedName>
        <fullName evidence="8">HTH CENPB-type domain-containing protein</fullName>
    </recommendedName>
</protein>
<keyword evidence="1" id="KW-0238">DNA-binding</keyword>
<accession>A0A067Q8T6</accession>
<evidence type="ECO:0000259" key="5">
    <source>
        <dbReference type="Pfam" id="PF04218"/>
    </source>
</evidence>
<feature type="compositionally biased region" description="Polar residues" evidence="3">
    <location>
        <begin position="55"/>
        <end position="73"/>
    </location>
</feature>
<evidence type="ECO:0000256" key="1">
    <source>
        <dbReference type="ARBA" id="ARBA00023125"/>
    </source>
</evidence>
<reference evidence="7" key="1">
    <citation type="journal article" date="2014" name="Proc. Natl. Acad. Sci. U.S.A.">
        <title>Extensive sampling of basidiomycete genomes demonstrates inadequacy of the white-rot/brown-rot paradigm for wood decay fungi.</title>
        <authorList>
            <person name="Riley R."/>
            <person name="Salamov A.A."/>
            <person name="Brown D.W."/>
            <person name="Nagy L.G."/>
            <person name="Floudas D."/>
            <person name="Held B.W."/>
            <person name="Levasseur A."/>
            <person name="Lombard V."/>
            <person name="Morin E."/>
            <person name="Otillar R."/>
            <person name="Lindquist E.A."/>
            <person name="Sun H."/>
            <person name="LaButti K.M."/>
            <person name="Schmutz J."/>
            <person name="Jabbour D."/>
            <person name="Luo H."/>
            <person name="Baker S.E."/>
            <person name="Pisabarro A.G."/>
            <person name="Walton J.D."/>
            <person name="Blanchette R.A."/>
            <person name="Henrissat B."/>
            <person name="Martin F."/>
            <person name="Cullen D."/>
            <person name="Hibbett D.S."/>
            <person name="Grigoriev I.V."/>
        </authorList>
    </citation>
    <scope>NUCLEOTIDE SEQUENCE [LARGE SCALE GENOMIC DNA]</scope>
    <source>
        <strain evidence="7">MUCL 33604</strain>
    </source>
</reference>
<evidence type="ECO:0000259" key="4">
    <source>
        <dbReference type="Pfam" id="PF03221"/>
    </source>
</evidence>
<proteinExistence type="predicted"/>
<feature type="compositionally biased region" description="Low complexity" evidence="3">
    <location>
        <begin position="36"/>
        <end position="48"/>
    </location>
</feature>
<evidence type="ECO:0000313" key="7">
    <source>
        <dbReference type="Proteomes" id="UP000027265"/>
    </source>
</evidence>
<dbReference type="HOGENOM" id="CLU_655622_0_0_1"/>
<dbReference type="EMBL" id="KL197711">
    <property type="protein sequence ID" value="KDQ62590.1"/>
    <property type="molecule type" value="Genomic_DNA"/>
</dbReference>
<feature type="region of interest" description="Disordered" evidence="3">
    <location>
        <begin position="1"/>
        <end position="77"/>
    </location>
</feature>
<dbReference type="InterPro" id="IPR050863">
    <property type="entry name" value="CenT-Element_Derived"/>
</dbReference>
<feature type="region of interest" description="Disordered" evidence="3">
    <location>
        <begin position="124"/>
        <end position="149"/>
    </location>
</feature>
<gene>
    <name evidence="6" type="ORF">JAAARDRAFT_465353</name>
</gene>
<sequence length="419" mass="46188">MDLSNAEQCLVYPSPPHPQQIDASIPGPCWQMNHHSPPVSSSSSATPSQMYPVPNRTTGQLAYPQQSTSSAYHQPQPVPQYIGQQQSLAGGHVQGSNVIALGSPQINGSIGPSRVLTRRQARAAQMTTLQRPSRRDDTSLQPGLADDSNAVNDRHHQAVYFMHPMSRPHTPNNLVHPSHYQRPPDHTVMTLGNSPLTMSSHSASPTYPSTPLATPFSPYLPYHVHSRSDSTSTSNPRSASPALSVASALTSISSASGPNTHTFSTFPPNGANMSPVIQRQKHRKHRLFNVDRKEICIYHKENPTARQEDIAAKYGVERSTISKILKNKAKWLNVPDHEDMLVAKHRPSKFPEIEEELRKWLVEAKENNTLLTDSTIRTKAKEVARFLQIPEDKFKLPGLLVLDGCPRILTSSTKGSCST</sequence>
<name>A0A067Q8T6_9AGAM</name>
<dbReference type="InterPro" id="IPR007889">
    <property type="entry name" value="HTH_Psq"/>
</dbReference>
<dbReference type="STRING" id="933084.A0A067Q8T6"/>
<dbReference type="InParanoid" id="A0A067Q8T6"/>
<feature type="domain" description="HTH CENPB-type" evidence="4">
    <location>
        <begin position="350"/>
        <end position="395"/>
    </location>
</feature>
<evidence type="ECO:0000256" key="3">
    <source>
        <dbReference type="SAM" id="MobiDB-lite"/>
    </source>
</evidence>
<dbReference type="Gene3D" id="1.10.10.60">
    <property type="entry name" value="Homeodomain-like"/>
    <property type="match status" value="2"/>
</dbReference>
<dbReference type="InterPro" id="IPR006600">
    <property type="entry name" value="HTH_CenpB_DNA-bd_dom"/>
</dbReference>
<dbReference type="PANTHER" id="PTHR19303:SF70">
    <property type="entry name" value="HTH CENPB-TYPE DOMAIN-CONTAINING PROTEIN"/>
    <property type="match status" value="1"/>
</dbReference>
<feature type="region of interest" description="Disordered" evidence="3">
    <location>
        <begin position="254"/>
        <end position="273"/>
    </location>
</feature>
<evidence type="ECO:0000313" key="6">
    <source>
        <dbReference type="EMBL" id="KDQ62590.1"/>
    </source>
</evidence>
<organism evidence="6 7">
    <name type="scientific">Jaapia argillacea MUCL 33604</name>
    <dbReference type="NCBI Taxonomy" id="933084"/>
    <lineage>
        <taxon>Eukaryota</taxon>
        <taxon>Fungi</taxon>
        <taxon>Dikarya</taxon>
        <taxon>Basidiomycota</taxon>
        <taxon>Agaricomycotina</taxon>
        <taxon>Agaricomycetes</taxon>
        <taxon>Agaricomycetidae</taxon>
        <taxon>Jaapiales</taxon>
        <taxon>Jaapiaceae</taxon>
        <taxon>Jaapia</taxon>
    </lineage>
</organism>
<dbReference type="GO" id="GO:0005634">
    <property type="term" value="C:nucleus"/>
    <property type="evidence" value="ECO:0007669"/>
    <property type="project" value="TreeGrafter"/>
</dbReference>
<dbReference type="AlphaFoldDB" id="A0A067Q8T6"/>
<dbReference type="Proteomes" id="UP000027265">
    <property type="component" value="Unassembled WGS sequence"/>
</dbReference>
<keyword evidence="2" id="KW-0539">Nucleus</keyword>
<evidence type="ECO:0008006" key="8">
    <source>
        <dbReference type="Google" id="ProtNLM"/>
    </source>
</evidence>
<keyword evidence="7" id="KW-1185">Reference proteome</keyword>
<evidence type="ECO:0000256" key="2">
    <source>
        <dbReference type="ARBA" id="ARBA00023242"/>
    </source>
</evidence>
<dbReference type="InterPro" id="IPR009057">
    <property type="entry name" value="Homeodomain-like_sf"/>
</dbReference>
<dbReference type="OrthoDB" id="9909311at2759"/>
<dbReference type="SUPFAM" id="SSF46689">
    <property type="entry name" value="Homeodomain-like"/>
    <property type="match status" value="2"/>
</dbReference>
<dbReference type="Pfam" id="PF03221">
    <property type="entry name" value="HTH_Tnp_Tc5"/>
    <property type="match status" value="1"/>
</dbReference>
<feature type="domain" description="HTH psq-type" evidence="5">
    <location>
        <begin position="294"/>
        <end position="332"/>
    </location>
</feature>
<dbReference type="Pfam" id="PF04218">
    <property type="entry name" value="CENP-B_N"/>
    <property type="match status" value="1"/>
</dbReference>